<feature type="transmembrane region" description="Helical" evidence="7">
    <location>
        <begin position="247"/>
        <end position="266"/>
    </location>
</feature>
<feature type="region of interest" description="Disordered" evidence="6">
    <location>
        <begin position="1"/>
        <end position="62"/>
    </location>
</feature>
<keyword evidence="3 7" id="KW-0812">Transmembrane</keyword>
<evidence type="ECO:0000259" key="8">
    <source>
        <dbReference type="PROSITE" id="PS50850"/>
    </source>
</evidence>
<feature type="transmembrane region" description="Helical" evidence="7">
    <location>
        <begin position="552"/>
        <end position="576"/>
    </location>
</feature>
<dbReference type="Pfam" id="PF07690">
    <property type="entry name" value="MFS_1"/>
    <property type="match status" value="2"/>
</dbReference>
<evidence type="ECO:0000256" key="1">
    <source>
        <dbReference type="ARBA" id="ARBA00004141"/>
    </source>
</evidence>
<feature type="transmembrane region" description="Helical" evidence="7">
    <location>
        <begin position="596"/>
        <end position="620"/>
    </location>
</feature>
<proteinExistence type="predicted"/>
<feature type="compositionally biased region" description="Polar residues" evidence="6">
    <location>
        <begin position="454"/>
        <end position="474"/>
    </location>
</feature>
<dbReference type="FunFam" id="1.20.1720.10:FF:000009">
    <property type="entry name" value="MFS multidrug transporter"/>
    <property type="match status" value="1"/>
</dbReference>
<feature type="compositionally biased region" description="Acidic residues" evidence="6">
    <location>
        <begin position="34"/>
        <end position="45"/>
    </location>
</feature>
<sequence length="774" mass="85041">MPDNEELTPVPTTPTSERPRSFFARNSISNGQNAEEEEDIEESEEEKGQKPTKWSMGVLNDRSTNEVPGSVLLLTGQRNEPLGLRNAPARVSASSLPQQPAVPRRLSRASQAAKDKKTTKDGAIILEPQPDDSINDPLNWPTLRRDAALFSLGLYCMVGGGMTPILAAGFTNVAATYDVSTAKVSLTTGLYMMGLGLGSVVFSPTAILFGKRPVYLFSAVLFICTSLWCAASPSYNSLLIARIFQGISVSPVECLPSATVAEIFFLHERAYRLGIYTLLLLGGKNLVPLVSAAIIQSLGWRWVFWIVAMVVGFCGVLLFLFVPESYWDRTPVPKSRKHSKNASRFSIFSFHRESHTEHNDRHADQQSSNPDHANLEKTATFGSEKGTPPKRPGPTHRSTSTRHVGFAPEENKQVSDDGAADHSNPVSESATNPLTIGVPVVNGALAEGDHSFHDQASPTTSPGTLPNVHHNNTPWREDVERGGNDYVNPRVQGKSEINNDGGSSYPLESQSPAPVYTNSLRNRPQLTFVQTLKPFNGRLHNDKWLRVAVRPFILYAYPSVLWSAVVYSCSVGWLIVLSESVAVIYRTRTTYGFSALSTGLIYISPFIGGILGTAVAGKVSDFIVKAMAKRNGGLYEPEFRLVMAIPITISTVIGLMGFGWSAHEHDAWIVPTVFFGIISFGCSLGSTTAITFCVDSYRQYAGEALVTLNFSKNIFHGLVFSLFFTKWLESDGSKTVFIYVGIIQLILMAFSIPMYIFGKRARMWTVRKNLMEKF</sequence>
<dbReference type="SUPFAM" id="SSF103473">
    <property type="entry name" value="MFS general substrate transporter"/>
    <property type="match status" value="1"/>
</dbReference>
<keyword evidence="10" id="KW-1185">Reference proteome</keyword>
<dbReference type="PANTHER" id="PTHR23502:SF4">
    <property type="entry name" value="MAJOR FACILITATOR SUPERFAMILY (MFS) PROFILE DOMAIN-CONTAINING PROTEIN-RELATED"/>
    <property type="match status" value="1"/>
</dbReference>
<feature type="transmembrane region" description="Helical" evidence="7">
    <location>
        <begin position="214"/>
        <end position="235"/>
    </location>
</feature>
<keyword evidence="4 7" id="KW-1133">Transmembrane helix</keyword>
<feature type="transmembrane region" description="Helical" evidence="7">
    <location>
        <begin position="704"/>
        <end position="724"/>
    </location>
</feature>
<dbReference type="STRING" id="1149755.A0A2J6S6V7"/>
<feature type="region of interest" description="Disordered" evidence="6">
    <location>
        <begin position="449"/>
        <end position="510"/>
    </location>
</feature>
<evidence type="ECO:0000256" key="5">
    <source>
        <dbReference type="ARBA" id="ARBA00023136"/>
    </source>
</evidence>
<feature type="domain" description="Major facilitator superfamily (MFS) profile" evidence="8">
    <location>
        <begin position="148"/>
        <end position="759"/>
    </location>
</feature>
<dbReference type="GO" id="GO:0005886">
    <property type="term" value="C:plasma membrane"/>
    <property type="evidence" value="ECO:0007669"/>
    <property type="project" value="TreeGrafter"/>
</dbReference>
<organism evidence="9 10">
    <name type="scientific">Hyaloscypha variabilis (strain UAMH 11265 / GT02V1 / F)</name>
    <name type="common">Meliniomyces variabilis</name>
    <dbReference type="NCBI Taxonomy" id="1149755"/>
    <lineage>
        <taxon>Eukaryota</taxon>
        <taxon>Fungi</taxon>
        <taxon>Dikarya</taxon>
        <taxon>Ascomycota</taxon>
        <taxon>Pezizomycotina</taxon>
        <taxon>Leotiomycetes</taxon>
        <taxon>Helotiales</taxon>
        <taxon>Hyaloscyphaceae</taxon>
        <taxon>Hyaloscypha</taxon>
        <taxon>Hyaloscypha variabilis</taxon>
    </lineage>
</organism>
<feature type="region of interest" description="Disordered" evidence="6">
    <location>
        <begin position="89"/>
        <end position="119"/>
    </location>
</feature>
<feature type="transmembrane region" description="Helical" evidence="7">
    <location>
        <begin position="736"/>
        <end position="758"/>
    </location>
</feature>
<evidence type="ECO:0000256" key="3">
    <source>
        <dbReference type="ARBA" id="ARBA00022692"/>
    </source>
</evidence>
<dbReference type="PANTHER" id="PTHR23502">
    <property type="entry name" value="MAJOR FACILITATOR SUPERFAMILY"/>
    <property type="match status" value="1"/>
</dbReference>
<feature type="compositionally biased region" description="Polar residues" evidence="6">
    <location>
        <begin position="495"/>
        <end position="510"/>
    </location>
</feature>
<evidence type="ECO:0000256" key="6">
    <source>
        <dbReference type="SAM" id="MobiDB-lite"/>
    </source>
</evidence>
<feature type="transmembrane region" description="Helical" evidence="7">
    <location>
        <begin position="668"/>
        <end position="692"/>
    </location>
</feature>
<dbReference type="InterPro" id="IPR011701">
    <property type="entry name" value="MFS"/>
</dbReference>
<feature type="transmembrane region" description="Helical" evidence="7">
    <location>
        <begin position="641"/>
        <end position="662"/>
    </location>
</feature>
<evidence type="ECO:0000256" key="7">
    <source>
        <dbReference type="SAM" id="Phobius"/>
    </source>
</evidence>
<dbReference type="EMBL" id="KZ613939">
    <property type="protein sequence ID" value="PMD46476.1"/>
    <property type="molecule type" value="Genomic_DNA"/>
</dbReference>
<keyword evidence="5 7" id="KW-0472">Membrane</keyword>
<feature type="compositionally biased region" description="Polar residues" evidence="6">
    <location>
        <begin position="24"/>
        <end position="33"/>
    </location>
</feature>
<protein>
    <submittedName>
        <fullName evidence="9">MFS general substrate transporter</fullName>
    </submittedName>
</protein>
<feature type="region of interest" description="Disordered" evidence="6">
    <location>
        <begin position="356"/>
        <end position="434"/>
    </location>
</feature>
<evidence type="ECO:0000256" key="2">
    <source>
        <dbReference type="ARBA" id="ARBA00022448"/>
    </source>
</evidence>
<gene>
    <name evidence="9" type="ORF">L207DRAFT_523871</name>
</gene>
<dbReference type="OrthoDB" id="4500315at2759"/>
<reference evidence="9 10" key="1">
    <citation type="submission" date="2016-04" db="EMBL/GenBank/DDBJ databases">
        <title>A degradative enzymes factory behind the ericoid mycorrhizal symbiosis.</title>
        <authorList>
            <consortium name="DOE Joint Genome Institute"/>
            <person name="Martino E."/>
            <person name="Morin E."/>
            <person name="Grelet G."/>
            <person name="Kuo A."/>
            <person name="Kohler A."/>
            <person name="Daghino S."/>
            <person name="Barry K."/>
            <person name="Choi C."/>
            <person name="Cichocki N."/>
            <person name="Clum A."/>
            <person name="Copeland A."/>
            <person name="Hainaut M."/>
            <person name="Haridas S."/>
            <person name="Labutti K."/>
            <person name="Lindquist E."/>
            <person name="Lipzen A."/>
            <person name="Khouja H.-R."/>
            <person name="Murat C."/>
            <person name="Ohm R."/>
            <person name="Olson A."/>
            <person name="Spatafora J."/>
            <person name="Veneault-Fourrey C."/>
            <person name="Henrissat B."/>
            <person name="Grigoriev I."/>
            <person name="Martin F."/>
            <person name="Perotto S."/>
        </authorList>
    </citation>
    <scope>NUCLEOTIDE SEQUENCE [LARGE SCALE GENOMIC DNA]</scope>
    <source>
        <strain evidence="9 10">F</strain>
    </source>
</reference>
<evidence type="ECO:0000313" key="10">
    <source>
        <dbReference type="Proteomes" id="UP000235786"/>
    </source>
</evidence>
<keyword evidence="2" id="KW-0813">Transport</keyword>
<dbReference type="InterPro" id="IPR036259">
    <property type="entry name" value="MFS_trans_sf"/>
</dbReference>
<dbReference type="Proteomes" id="UP000235786">
    <property type="component" value="Unassembled WGS sequence"/>
</dbReference>
<comment type="subcellular location">
    <subcellularLocation>
        <location evidence="1">Membrane</location>
        <topology evidence="1">Multi-pass membrane protein</topology>
    </subcellularLocation>
</comment>
<feature type="transmembrane region" description="Helical" evidence="7">
    <location>
        <begin position="147"/>
        <end position="170"/>
    </location>
</feature>
<name>A0A2J6S6V7_HYAVF</name>
<accession>A0A2J6S6V7</accession>
<feature type="transmembrane region" description="Helical" evidence="7">
    <location>
        <begin position="302"/>
        <end position="322"/>
    </location>
</feature>
<dbReference type="GO" id="GO:0022857">
    <property type="term" value="F:transmembrane transporter activity"/>
    <property type="evidence" value="ECO:0007669"/>
    <property type="project" value="InterPro"/>
</dbReference>
<evidence type="ECO:0000256" key="4">
    <source>
        <dbReference type="ARBA" id="ARBA00022989"/>
    </source>
</evidence>
<dbReference type="FunFam" id="1.20.1250.20:FF:000396">
    <property type="entry name" value="MFS general substrate transporter"/>
    <property type="match status" value="1"/>
</dbReference>
<dbReference type="Gene3D" id="1.20.1250.20">
    <property type="entry name" value="MFS general substrate transporter like domains"/>
    <property type="match status" value="2"/>
</dbReference>
<feature type="transmembrane region" description="Helical" evidence="7">
    <location>
        <begin position="273"/>
        <end position="296"/>
    </location>
</feature>
<feature type="compositionally biased region" description="Polar residues" evidence="6">
    <location>
        <begin position="424"/>
        <end position="434"/>
    </location>
</feature>
<dbReference type="PROSITE" id="PS50850">
    <property type="entry name" value="MFS"/>
    <property type="match status" value="1"/>
</dbReference>
<dbReference type="AlphaFoldDB" id="A0A2J6S6V7"/>
<dbReference type="InterPro" id="IPR020846">
    <property type="entry name" value="MFS_dom"/>
</dbReference>
<evidence type="ECO:0000313" key="9">
    <source>
        <dbReference type="EMBL" id="PMD46476.1"/>
    </source>
</evidence>
<feature type="transmembrane region" description="Helical" evidence="7">
    <location>
        <begin position="190"/>
        <end position="209"/>
    </location>
</feature>